<evidence type="ECO:0000259" key="4">
    <source>
        <dbReference type="PROSITE" id="PS50072"/>
    </source>
</evidence>
<dbReference type="RefSeq" id="WP_089255872.1">
    <property type="nucleotide sequence ID" value="NZ_FZPH01000033.1"/>
</dbReference>
<dbReference type="PANTHER" id="PTHR45625">
    <property type="entry name" value="PEPTIDYL-PROLYL CIS-TRANS ISOMERASE-RELATED"/>
    <property type="match status" value="1"/>
</dbReference>
<evidence type="ECO:0000256" key="3">
    <source>
        <dbReference type="SAM" id="Phobius"/>
    </source>
</evidence>
<comment type="function">
    <text evidence="1">PPIases accelerate the folding of proteins. It catalyzes the cis-trans isomerization of proline imidic peptide bonds in oligopeptides.</text>
</comment>
<evidence type="ECO:0000256" key="1">
    <source>
        <dbReference type="ARBA" id="ARBA00002388"/>
    </source>
</evidence>
<dbReference type="SUPFAM" id="SSF50891">
    <property type="entry name" value="Cyclophilin-like"/>
    <property type="match status" value="1"/>
</dbReference>
<feature type="region of interest" description="Disordered" evidence="2">
    <location>
        <begin position="271"/>
        <end position="310"/>
    </location>
</feature>
<keyword evidence="6" id="KW-1185">Reference proteome</keyword>
<keyword evidence="3" id="KW-0472">Membrane</keyword>
<dbReference type="InterPro" id="IPR029000">
    <property type="entry name" value="Cyclophilin-like_dom_sf"/>
</dbReference>
<accession>A0A239PII9</accession>
<keyword evidence="3" id="KW-0812">Transmembrane</keyword>
<name>A0A239PII9_9ACTN</name>
<evidence type="ECO:0000313" key="5">
    <source>
        <dbReference type="EMBL" id="SNT66149.1"/>
    </source>
</evidence>
<feature type="region of interest" description="Disordered" evidence="2">
    <location>
        <begin position="165"/>
        <end position="189"/>
    </location>
</feature>
<proteinExistence type="predicted"/>
<feature type="transmembrane region" description="Helical" evidence="3">
    <location>
        <begin position="33"/>
        <end position="54"/>
    </location>
</feature>
<evidence type="ECO:0000313" key="6">
    <source>
        <dbReference type="Proteomes" id="UP000198362"/>
    </source>
</evidence>
<keyword evidence="5" id="KW-0413">Isomerase</keyword>
<dbReference type="OrthoDB" id="5507614at2"/>
<dbReference type="InterPro" id="IPR044666">
    <property type="entry name" value="Cyclophilin_A-like"/>
</dbReference>
<evidence type="ECO:0000256" key="2">
    <source>
        <dbReference type="SAM" id="MobiDB-lite"/>
    </source>
</evidence>
<feature type="domain" description="PPIase cyclophilin-type" evidence="4">
    <location>
        <begin position="108"/>
        <end position="269"/>
    </location>
</feature>
<protein>
    <submittedName>
        <fullName evidence="5">Peptidyl-prolyl cis-trans isomerase B (Cyclophilin B)</fullName>
    </submittedName>
</protein>
<dbReference type="Proteomes" id="UP000198362">
    <property type="component" value="Unassembled WGS sequence"/>
</dbReference>
<dbReference type="Pfam" id="PF00160">
    <property type="entry name" value="Pro_isomerase"/>
    <property type="match status" value="1"/>
</dbReference>
<organism evidence="5 6">
    <name type="scientific">Asanoa hainanensis</name>
    <dbReference type="NCBI Taxonomy" id="560556"/>
    <lineage>
        <taxon>Bacteria</taxon>
        <taxon>Bacillati</taxon>
        <taxon>Actinomycetota</taxon>
        <taxon>Actinomycetes</taxon>
        <taxon>Micromonosporales</taxon>
        <taxon>Micromonosporaceae</taxon>
        <taxon>Asanoa</taxon>
    </lineage>
</organism>
<dbReference type="Gene3D" id="2.40.100.10">
    <property type="entry name" value="Cyclophilin-like"/>
    <property type="match status" value="1"/>
</dbReference>
<feature type="compositionally biased region" description="Low complexity" evidence="2">
    <location>
        <begin position="287"/>
        <end position="310"/>
    </location>
</feature>
<dbReference type="PROSITE" id="PS50072">
    <property type="entry name" value="CSA_PPIASE_2"/>
    <property type="match status" value="1"/>
</dbReference>
<dbReference type="PANTHER" id="PTHR45625:SF3">
    <property type="entry name" value="PEPTIDYL-PROLYL CIS-TRANS ISOMERASE B-RELATED"/>
    <property type="match status" value="1"/>
</dbReference>
<dbReference type="InterPro" id="IPR002130">
    <property type="entry name" value="Cyclophilin-type_PPIase_dom"/>
</dbReference>
<dbReference type="EMBL" id="FZPH01000033">
    <property type="protein sequence ID" value="SNT66149.1"/>
    <property type="molecule type" value="Genomic_DNA"/>
</dbReference>
<feature type="compositionally biased region" description="Pro residues" evidence="2">
    <location>
        <begin position="175"/>
        <end position="187"/>
    </location>
</feature>
<gene>
    <name evidence="5" type="ORF">SAMN05421812_13326</name>
</gene>
<reference evidence="5 6" key="1">
    <citation type="submission" date="2017-06" db="EMBL/GenBank/DDBJ databases">
        <authorList>
            <person name="Kim H.J."/>
            <person name="Triplett B.A."/>
        </authorList>
    </citation>
    <scope>NUCLEOTIDE SEQUENCE [LARGE SCALE GENOMIC DNA]</scope>
    <source>
        <strain evidence="5 6">CGMCC 4.5593</strain>
    </source>
</reference>
<sequence>MASSRDRQRKLARAKLDRQLARRAAGLRRKRRVQAGLGGALALVLIGLGAFWAFGGFDKEPVNTATDVCVWTPQEPGVNVDAQDVGLPSATDVPTFGTRDMNLTTNQGNVTVELDLATAPCGGASLAYLAGKNFYDNTKCHEITTEGAVHCGDPKGTNLGGPTYTFSNENVPTNAPTPSPSASPAPGTPATYPAGTVALYPNPPGANGSQFLIFFKDFTPTTEPAYAIVGKVTTGLDVVEKMGKISTVDDGNGNKVKPSTDITIQSLTVGAVKSDPSDNPVPPSPANPSATPSATAPPTGAPSGTPSNAS</sequence>
<dbReference type="GO" id="GO:0003755">
    <property type="term" value="F:peptidyl-prolyl cis-trans isomerase activity"/>
    <property type="evidence" value="ECO:0007669"/>
    <property type="project" value="InterPro"/>
</dbReference>
<keyword evidence="3" id="KW-1133">Transmembrane helix</keyword>
<dbReference type="AlphaFoldDB" id="A0A239PII9"/>